<accession>A0A2A9DM97</accession>
<keyword evidence="1" id="KW-0812">Transmembrane</keyword>
<organism evidence="2 3">
    <name type="scientific">Corynebacterium renale</name>
    <dbReference type="NCBI Taxonomy" id="1724"/>
    <lineage>
        <taxon>Bacteria</taxon>
        <taxon>Bacillati</taxon>
        <taxon>Actinomycetota</taxon>
        <taxon>Actinomycetes</taxon>
        <taxon>Mycobacteriales</taxon>
        <taxon>Corynebacteriaceae</taxon>
        <taxon>Corynebacterium</taxon>
    </lineage>
</organism>
<feature type="transmembrane region" description="Helical" evidence="1">
    <location>
        <begin position="12"/>
        <end position="34"/>
    </location>
</feature>
<dbReference type="EMBL" id="PDJF01000001">
    <property type="protein sequence ID" value="PFG27486.1"/>
    <property type="molecule type" value="Genomic_DNA"/>
</dbReference>
<proteinExistence type="predicted"/>
<keyword evidence="1" id="KW-0472">Membrane</keyword>
<comment type="caution">
    <text evidence="2">The sequence shown here is derived from an EMBL/GenBank/DDBJ whole genome shotgun (WGS) entry which is preliminary data.</text>
</comment>
<feature type="transmembrane region" description="Helical" evidence="1">
    <location>
        <begin position="46"/>
        <end position="71"/>
    </location>
</feature>
<keyword evidence="1" id="KW-1133">Transmembrane helix</keyword>
<keyword evidence="3" id="KW-1185">Reference proteome</keyword>
<evidence type="ECO:0000313" key="2">
    <source>
        <dbReference type="EMBL" id="PFG27486.1"/>
    </source>
</evidence>
<name>A0A2A9DM97_9CORY</name>
<dbReference type="STRING" id="1724.GCA_001044175_01416"/>
<protein>
    <submittedName>
        <fullName evidence="2">Uncharacterized protein</fullName>
    </submittedName>
</protein>
<evidence type="ECO:0000256" key="1">
    <source>
        <dbReference type="SAM" id="Phobius"/>
    </source>
</evidence>
<gene>
    <name evidence="2" type="ORF">ATK06_0547</name>
</gene>
<sequence>MKNSKFKNRAAVAKGTLATLLGVLFYCFAVAPIFKQGTYSEVATHTFRTVGAGLGLAIVVIGGLWITVLSLKRH</sequence>
<dbReference type="Proteomes" id="UP000221653">
    <property type="component" value="Unassembled WGS sequence"/>
</dbReference>
<evidence type="ECO:0000313" key="3">
    <source>
        <dbReference type="Proteomes" id="UP000221653"/>
    </source>
</evidence>
<dbReference type="AlphaFoldDB" id="A0A2A9DM97"/>
<reference evidence="2 3" key="1">
    <citation type="submission" date="2017-10" db="EMBL/GenBank/DDBJ databases">
        <title>Sequencing the genomes of 1000 actinobacteria strains.</title>
        <authorList>
            <person name="Klenk H.-P."/>
        </authorList>
    </citation>
    <scope>NUCLEOTIDE SEQUENCE [LARGE SCALE GENOMIC DNA]</scope>
    <source>
        <strain evidence="2 3">DSM 20688</strain>
    </source>
</reference>